<sequence length="817" mass="91506">MVKADYKRDYYADLDLPSTADSEVIKKRFRELAKQYHPDRNPGRELDVVPKFQAIQAAHEILGDPIQKVKYDSERAKLRATDSPLFKKPPTPRRTDSAYQNGAFPPRRDASTNRYAPQATRPRPNSASASTADKFAQFARAAPQQWDRSKFEQAARDEGLRGMNAMRGSHAQTSPLRTRHPTAPKPDPYSDSPGFPGLNRTTSSRRYTPGDSAYAHVYGSDRPSSTAPFNHDPNSRVRESLSPLRQTKSFHTDDSHLRPGLARNPSRYAQTSGERINVNTTNVGRSASVRVSPVDKVWEDREQGPFGSQRSPNERAPQPRHRSHSPKARYEYASETSSDEDDIPPPQDRKKASLRRPHTHAPNSNSPGLTDYFPKNNYTRIVEEDIDTYNYPAPDNKGPPTRRPFAYVSSPADEPASSVDETTSGAPSEEDARKKYVYPGEWPNSYPNTERLSTIHEDPFPSYRFDMSPLRGSNIANVYCSDKAQSAKFSAERWHEQFENHADLLHPPESILRKSPTKPFRTSQRGQTRGFVGADTGVKYFDPSDKGAAFQPGKLAADFASQVNSARRSSRSEQPSSNGTASDEMDVDSPAPASTESPAASEEPYNVTAEEETSPASEKSPRQHTHRHHSDPHGRTNGFNLTDLESTIQPKTGLKDLNSLSDTLPFTSRPAPGLETFPSSALRDLNLPRPPKPPYCPVDAGISQGTWDRFGAAMTTYMHEWNKFNAAMIEHFRARQEVVTHGMYRNWVCAQGDGASAESFEASKGKEMAGYATYMTWLEDDRKCRAWWDVAFEDHRVCMEGLGRVRRRVKELNSQGV</sequence>
<dbReference type="PROSITE" id="PS00636">
    <property type="entry name" value="DNAJ_1"/>
    <property type="match status" value="1"/>
</dbReference>
<name>A0AAN7T023_9EURO</name>
<dbReference type="PRINTS" id="PR00625">
    <property type="entry name" value="JDOMAIN"/>
</dbReference>
<dbReference type="SMART" id="SM00271">
    <property type="entry name" value="DnaJ"/>
    <property type="match status" value="1"/>
</dbReference>
<dbReference type="CDD" id="cd06257">
    <property type="entry name" value="DnaJ"/>
    <property type="match status" value="1"/>
</dbReference>
<feature type="region of interest" description="Disordered" evidence="1">
    <location>
        <begin position="77"/>
        <end position="453"/>
    </location>
</feature>
<protein>
    <recommendedName>
        <fullName evidence="2">J domain-containing protein</fullName>
    </recommendedName>
</protein>
<evidence type="ECO:0000256" key="1">
    <source>
        <dbReference type="SAM" id="MobiDB-lite"/>
    </source>
</evidence>
<dbReference type="EMBL" id="JAVRRJ010000005">
    <property type="protein sequence ID" value="KAK5084818.1"/>
    <property type="molecule type" value="Genomic_DNA"/>
</dbReference>
<dbReference type="InterPro" id="IPR018253">
    <property type="entry name" value="DnaJ_domain_CS"/>
</dbReference>
<feature type="domain" description="J" evidence="2">
    <location>
        <begin position="9"/>
        <end position="75"/>
    </location>
</feature>
<dbReference type="Gene3D" id="1.10.287.110">
    <property type="entry name" value="DnaJ domain"/>
    <property type="match status" value="1"/>
</dbReference>
<dbReference type="InterPro" id="IPR036869">
    <property type="entry name" value="J_dom_sf"/>
</dbReference>
<feature type="compositionally biased region" description="Polar residues" evidence="1">
    <location>
        <begin position="561"/>
        <end position="581"/>
    </location>
</feature>
<evidence type="ECO:0000313" key="4">
    <source>
        <dbReference type="Proteomes" id="UP001309876"/>
    </source>
</evidence>
<dbReference type="InterPro" id="IPR050817">
    <property type="entry name" value="DjlA_DnaK_co-chaperone"/>
</dbReference>
<dbReference type="Proteomes" id="UP001309876">
    <property type="component" value="Unassembled WGS sequence"/>
</dbReference>
<feature type="compositionally biased region" description="Low complexity" evidence="1">
    <location>
        <begin position="589"/>
        <end position="604"/>
    </location>
</feature>
<dbReference type="SUPFAM" id="SSF46565">
    <property type="entry name" value="Chaperone J-domain"/>
    <property type="match status" value="1"/>
</dbReference>
<feature type="compositionally biased region" description="Basic and acidic residues" evidence="1">
    <location>
        <begin position="147"/>
        <end position="160"/>
    </location>
</feature>
<dbReference type="AlphaFoldDB" id="A0AAN7T023"/>
<feature type="region of interest" description="Disordered" evidence="1">
    <location>
        <begin position="561"/>
        <end position="641"/>
    </location>
</feature>
<keyword evidence="4" id="KW-1185">Reference proteome</keyword>
<dbReference type="PROSITE" id="PS50076">
    <property type="entry name" value="DNAJ_2"/>
    <property type="match status" value="1"/>
</dbReference>
<reference evidence="3 4" key="1">
    <citation type="submission" date="2023-08" db="EMBL/GenBank/DDBJ databases">
        <title>Black Yeasts Isolated from many extreme environments.</title>
        <authorList>
            <person name="Coleine C."/>
            <person name="Stajich J.E."/>
            <person name="Selbmann L."/>
        </authorList>
    </citation>
    <scope>NUCLEOTIDE SEQUENCE [LARGE SCALE GENOMIC DNA]</scope>
    <source>
        <strain evidence="3 4">CCFEE 5910</strain>
    </source>
</reference>
<comment type="caution">
    <text evidence="3">The sequence shown here is derived from an EMBL/GenBank/DDBJ whole genome shotgun (WGS) entry which is preliminary data.</text>
</comment>
<feature type="region of interest" description="Disordered" evidence="1">
    <location>
        <begin position="501"/>
        <end position="535"/>
    </location>
</feature>
<feature type="compositionally biased region" description="Polar residues" evidence="1">
    <location>
        <begin position="267"/>
        <end position="285"/>
    </location>
</feature>
<evidence type="ECO:0000259" key="2">
    <source>
        <dbReference type="PROSITE" id="PS50076"/>
    </source>
</evidence>
<organism evidence="3 4">
    <name type="scientific">Lithohypha guttulata</name>
    <dbReference type="NCBI Taxonomy" id="1690604"/>
    <lineage>
        <taxon>Eukaryota</taxon>
        <taxon>Fungi</taxon>
        <taxon>Dikarya</taxon>
        <taxon>Ascomycota</taxon>
        <taxon>Pezizomycotina</taxon>
        <taxon>Eurotiomycetes</taxon>
        <taxon>Chaetothyriomycetidae</taxon>
        <taxon>Chaetothyriales</taxon>
        <taxon>Trichomeriaceae</taxon>
        <taxon>Lithohypha</taxon>
    </lineage>
</organism>
<dbReference type="InterPro" id="IPR001623">
    <property type="entry name" value="DnaJ_domain"/>
</dbReference>
<proteinExistence type="predicted"/>
<dbReference type="PANTHER" id="PTHR24074">
    <property type="entry name" value="CO-CHAPERONE PROTEIN DJLA"/>
    <property type="match status" value="1"/>
</dbReference>
<feature type="compositionally biased region" description="Basic residues" evidence="1">
    <location>
        <begin position="318"/>
        <end position="327"/>
    </location>
</feature>
<accession>A0AAN7T023</accession>
<gene>
    <name evidence="3" type="ORF">LTR05_005897</name>
</gene>
<evidence type="ECO:0000313" key="3">
    <source>
        <dbReference type="EMBL" id="KAK5084818.1"/>
    </source>
</evidence>
<dbReference type="Pfam" id="PF00226">
    <property type="entry name" value="DnaJ"/>
    <property type="match status" value="1"/>
</dbReference>